<dbReference type="AlphaFoldDB" id="A0A8H3CHV4"/>
<evidence type="ECO:0000256" key="5">
    <source>
        <dbReference type="SAM" id="MobiDB-lite"/>
    </source>
</evidence>
<dbReference type="Gene3D" id="3.30.1490.120">
    <property type="entry name" value="RNA polymerase Rpb7-like, N-terminal domain"/>
    <property type="match status" value="1"/>
</dbReference>
<feature type="region of interest" description="Disordered" evidence="5">
    <location>
        <begin position="191"/>
        <end position="222"/>
    </location>
</feature>
<feature type="domain" description="RPA43 OB" evidence="6">
    <location>
        <begin position="145"/>
        <end position="250"/>
    </location>
</feature>
<evidence type="ECO:0000256" key="2">
    <source>
        <dbReference type="ARBA" id="ARBA00022478"/>
    </source>
</evidence>
<accession>A0A8H3CHV4</accession>
<feature type="compositionally biased region" description="Basic and acidic residues" evidence="5">
    <location>
        <begin position="14"/>
        <end position="30"/>
    </location>
</feature>
<feature type="region of interest" description="Disordered" evidence="5">
    <location>
        <begin position="261"/>
        <end position="309"/>
    </location>
</feature>
<dbReference type="GO" id="GO:0005736">
    <property type="term" value="C:RNA polymerase I complex"/>
    <property type="evidence" value="ECO:0007669"/>
    <property type="project" value="TreeGrafter"/>
</dbReference>
<keyword evidence="3" id="KW-0804">Transcription</keyword>
<proteinExistence type="predicted"/>
<dbReference type="InterPro" id="IPR045113">
    <property type="entry name" value="Rpb7-like"/>
</dbReference>
<dbReference type="EMBL" id="CAJMXA010002516">
    <property type="protein sequence ID" value="CAE6482884.1"/>
    <property type="molecule type" value="Genomic_DNA"/>
</dbReference>
<organism evidence="7 8">
    <name type="scientific">Rhizoctonia solani</name>
    <dbReference type="NCBI Taxonomy" id="456999"/>
    <lineage>
        <taxon>Eukaryota</taxon>
        <taxon>Fungi</taxon>
        <taxon>Dikarya</taxon>
        <taxon>Basidiomycota</taxon>
        <taxon>Agaricomycotina</taxon>
        <taxon>Agaricomycetes</taxon>
        <taxon>Cantharellales</taxon>
        <taxon>Ceratobasidiaceae</taxon>
        <taxon>Rhizoctonia</taxon>
    </lineage>
</organism>
<dbReference type="GO" id="GO:0006352">
    <property type="term" value="P:DNA-templated transcription initiation"/>
    <property type="evidence" value="ECO:0007669"/>
    <property type="project" value="InterPro"/>
</dbReference>
<comment type="subcellular location">
    <subcellularLocation>
        <location evidence="1">Nucleus</location>
    </subcellularLocation>
</comment>
<dbReference type="Gene3D" id="2.40.50.1060">
    <property type="match status" value="1"/>
</dbReference>
<gene>
    <name evidence="7" type="ORF">RDB_LOCUS91752</name>
</gene>
<comment type="caution">
    <text evidence="7">The sequence shown here is derived from an EMBL/GenBank/DDBJ whole genome shotgun (WGS) entry which is preliminary data.</text>
</comment>
<dbReference type="Pfam" id="PF17875">
    <property type="entry name" value="RPA43_OB"/>
    <property type="match status" value="1"/>
</dbReference>
<dbReference type="InterPro" id="IPR036898">
    <property type="entry name" value="RNA_pol_Rpb7-like_N_sf"/>
</dbReference>
<name>A0A8H3CHV4_9AGAM</name>
<feature type="region of interest" description="Disordered" evidence="5">
    <location>
        <begin position="1"/>
        <end position="67"/>
    </location>
</feature>
<sequence>MSVSTPRPSKRKHADGERSSGKKTKEERRAEKRAKRNAETATVSPTRPPKPKSKTTPAAVPSTSGAEFKLVQARTHISLPPRFAGDARRGVEEILDNLVMRYVPSLRGVLLSHTNHTFASSVAIMYAEGPYPTTRVEFEAGVWAPEVGMRITGRISLHATDHIGLLVHRTFNASIDRAHIPGDGEWEYVHGPVANDPEINDEERQDDEESGRWVNSQTGETLGGESGLVEFTVIGYTIANQMLSLHGSLQPDPFAPEHYTARQTTAQPSEPTQTDEARIDEGSEDEVEVEEEELAAPRGTKRRVVNDLPVSPEPEVAQVKKKKKKGVVEGEKSVAVMEAAATTAEQENKKKRKRKKAVVENDVDA</sequence>
<evidence type="ECO:0000256" key="4">
    <source>
        <dbReference type="ARBA" id="ARBA00023242"/>
    </source>
</evidence>
<evidence type="ECO:0000313" key="7">
    <source>
        <dbReference type="EMBL" id="CAE6482884.1"/>
    </source>
</evidence>
<reference evidence="7" key="1">
    <citation type="submission" date="2021-01" db="EMBL/GenBank/DDBJ databases">
        <authorList>
            <person name="Kaushik A."/>
        </authorList>
    </citation>
    <scope>NUCLEOTIDE SEQUENCE</scope>
    <source>
        <strain evidence="7">AG6-10EEA</strain>
    </source>
</reference>
<evidence type="ECO:0000256" key="3">
    <source>
        <dbReference type="ARBA" id="ARBA00023163"/>
    </source>
</evidence>
<feature type="compositionally biased region" description="Acidic residues" evidence="5">
    <location>
        <begin position="282"/>
        <end position="294"/>
    </location>
</feature>
<evidence type="ECO:0000259" key="6">
    <source>
        <dbReference type="Pfam" id="PF17875"/>
    </source>
</evidence>
<dbReference type="PANTHER" id="PTHR12709">
    <property type="entry name" value="DNA-DIRECTED RNA POLYMERASE II, III"/>
    <property type="match status" value="1"/>
</dbReference>
<feature type="region of interest" description="Disordered" evidence="5">
    <location>
        <begin position="341"/>
        <end position="365"/>
    </location>
</feature>
<feature type="compositionally biased region" description="Polar residues" evidence="5">
    <location>
        <begin position="261"/>
        <end position="274"/>
    </location>
</feature>
<feature type="compositionally biased region" description="Acidic residues" evidence="5">
    <location>
        <begin position="198"/>
        <end position="209"/>
    </location>
</feature>
<keyword evidence="2" id="KW-0240">DNA-directed RNA polymerase</keyword>
<dbReference type="PANTHER" id="PTHR12709:SF5">
    <property type="entry name" value="DNA-DIRECTED RNA POLYMERASE I SUBUNIT RPA43"/>
    <property type="match status" value="1"/>
</dbReference>
<dbReference type="InterPro" id="IPR041178">
    <property type="entry name" value="RPA43_OB"/>
</dbReference>
<protein>
    <recommendedName>
        <fullName evidence="6">RPA43 OB domain-containing protein</fullName>
    </recommendedName>
</protein>
<dbReference type="Proteomes" id="UP000663853">
    <property type="component" value="Unassembled WGS sequence"/>
</dbReference>
<evidence type="ECO:0000313" key="8">
    <source>
        <dbReference type="Proteomes" id="UP000663853"/>
    </source>
</evidence>
<dbReference type="GO" id="GO:0006362">
    <property type="term" value="P:transcription elongation by RNA polymerase I"/>
    <property type="evidence" value="ECO:0007669"/>
    <property type="project" value="TreeGrafter"/>
</dbReference>
<evidence type="ECO:0000256" key="1">
    <source>
        <dbReference type="ARBA" id="ARBA00004123"/>
    </source>
</evidence>
<keyword evidence="4" id="KW-0539">Nucleus</keyword>